<comment type="caution">
    <text evidence="2">The sequence shown here is derived from an EMBL/GenBank/DDBJ whole genome shotgun (WGS) entry which is preliminary data.</text>
</comment>
<dbReference type="EMBL" id="JACCAC010000001">
    <property type="protein sequence ID" value="NYG54959.1"/>
    <property type="molecule type" value="Genomic_DNA"/>
</dbReference>
<proteinExistence type="predicted"/>
<evidence type="ECO:0000313" key="2">
    <source>
        <dbReference type="EMBL" id="NYG54959.1"/>
    </source>
</evidence>
<evidence type="ECO:0000313" key="3">
    <source>
        <dbReference type="Proteomes" id="UP000544110"/>
    </source>
</evidence>
<dbReference type="Proteomes" id="UP000544110">
    <property type="component" value="Unassembled WGS sequence"/>
</dbReference>
<dbReference type="AlphaFoldDB" id="A0A7Y9URX8"/>
<gene>
    <name evidence="2" type="ORF">BJ989_001263</name>
</gene>
<dbReference type="RefSeq" id="WP_179517486.1">
    <property type="nucleotide sequence ID" value="NZ_JACCAC010000001.1"/>
</dbReference>
<feature type="domain" description="ARG and Rhodanese-Phosphatase-superfamily-associated" evidence="1">
    <location>
        <begin position="2"/>
        <end position="270"/>
    </location>
</feature>
<dbReference type="Pfam" id="PF20208">
    <property type="entry name" value="ARPP-1"/>
    <property type="match status" value="1"/>
</dbReference>
<reference evidence="2 3" key="1">
    <citation type="submission" date="2020-07" db="EMBL/GenBank/DDBJ databases">
        <title>Sequencing the genomes of 1000 actinobacteria strains.</title>
        <authorList>
            <person name="Klenk H.-P."/>
        </authorList>
    </citation>
    <scope>NUCLEOTIDE SEQUENCE [LARGE SCALE GENOMIC DNA]</scope>
    <source>
        <strain evidence="2 3">DSM 24552</strain>
    </source>
</reference>
<evidence type="ECO:0000259" key="1">
    <source>
        <dbReference type="Pfam" id="PF20208"/>
    </source>
</evidence>
<name>A0A7Y9URX8_9ACTN</name>
<accession>A0A7Y9URX8</accession>
<sequence length="282" mass="30441">MLHVGQGTTIGALTVFPVWNGRAGVRHYVTDAAALEVAEVEGGAVPQLGAVNRGSKDVLVLDGQLFEGGWQHRMAARSAVVGAGERGTVDVVCVEQGRWGGAREQVTRGRRASTYVRGGLDARGADDAQSEVWRRVGRDAVGLPTGSFVEHLDRAGDRLQRRVARLRPLPGQTGVLVGVGGHPLLLEDFDHPRTLAEQYDAILRAAVLDCAGRPAEPTPGRRARRVVERLSRVRPEGPLDADGRSRLLRARTDRLDVAVLERDGRRVHLRVVSPHHPVVVGA</sequence>
<dbReference type="InterPro" id="IPR046699">
    <property type="entry name" value="ARPP-1"/>
</dbReference>
<keyword evidence="3" id="KW-1185">Reference proteome</keyword>
<protein>
    <recommendedName>
        <fullName evidence="1">ARG and Rhodanese-Phosphatase-superfamily-associated domain-containing protein</fullName>
    </recommendedName>
</protein>
<organism evidence="2 3">
    <name type="scientific">Nocardioides perillae</name>
    <dbReference type="NCBI Taxonomy" id="1119534"/>
    <lineage>
        <taxon>Bacteria</taxon>
        <taxon>Bacillati</taxon>
        <taxon>Actinomycetota</taxon>
        <taxon>Actinomycetes</taxon>
        <taxon>Propionibacteriales</taxon>
        <taxon>Nocardioidaceae</taxon>
        <taxon>Nocardioides</taxon>
    </lineage>
</organism>